<evidence type="ECO:0000313" key="1">
    <source>
        <dbReference type="EMBL" id="CAI8037398.1"/>
    </source>
</evidence>
<sequence>MADQVVPQAEHLELAVEVAEYYDFFEDDLPVLHWLDVYYWMELEPPASFGQMDFQSQPLDFQFQPLDIQFQPLDYNNIQ</sequence>
<name>A0AA35SXV9_GEOBA</name>
<protein>
    <submittedName>
        <fullName evidence="1">Uncharacterized protein</fullName>
    </submittedName>
</protein>
<proteinExistence type="predicted"/>
<accession>A0AA35SXV9</accession>
<evidence type="ECO:0000313" key="2">
    <source>
        <dbReference type="Proteomes" id="UP001174909"/>
    </source>
</evidence>
<organism evidence="1 2">
    <name type="scientific">Geodia barretti</name>
    <name type="common">Barrett's horny sponge</name>
    <dbReference type="NCBI Taxonomy" id="519541"/>
    <lineage>
        <taxon>Eukaryota</taxon>
        <taxon>Metazoa</taxon>
        <taxon>Porifera</taxon>
        <taxon>Demospongiae</taxon>
        <taxon>Heteroscleromorpha</taxon>
        <taxon>Tetractinellida</taxon>
        <taxon>Astrophorina</taxon>
        <taxon>Geodiidae</taxon>
        <taxon>Geodia</taxon>
    </lineage>
</organism>
<dbReference type="Proteomes" id="UP001174909">
    <property type="component" value="Unassembled WGS sequence"/>
</dbReference>
<dbReference type="EMBL" id="CASHTH010002933">
    <property type="protein sequence ID" value="CAI8037398.1"/>
    <property type="molecule type" value="Genomic_DNA"/>
</dbReference>
<dbReference type="AlphaFoldDB" id="A0AA35SXV9"/>
<keyword evidence="2" id="KW-1185">Reference proteome</keyword>
<gene>
    <name evidence="1" type="ORF">GBAR_LOCUS20915</name>
</gene>
<reference evidence="1" key="1">
    <citation type="submission" date="2023-03" db="EMBL/GenBank/DDBJ databases">
        <authorList>
            <person name="Steffen K."/>
            <person name="Cardenas P."/>
        </authorList>
    </citation>
    <scope>NUCLEOTIDE SEQUENCE</scope>
</reference>
<comment type="caution">
    <text evidence="1">The sequence shown here is derived from an EMBL/GenBank/DDBJ whole genome shotgun (WGS) entry which is preliminary data.</text>
</comment>